<dbReference type="InterPro" id="IPR007450">
    <property type="entry name" value="BamE_dom"/>
</dbReference>
<dbReference type="Proteomes" id="UP000320160">
    <property type="component" value="Unassembled WGS sequence"/>
</dbReference>
<evidence type="ECO:0000313" key="5">
    <source>
        <dbReference type="Proteomes" id="UP000320160"/>
    </source>
</evidence>
<keyword evidence="5" id="KW-1185">Reference proteome</keyword>
<dbReference type="GO" id="GO:0019867">
    <property type="term" value="C:outer membrane"/>
    <property type="evidence" value="ECO:0007669"/>
    <property type="project" value="InterPro"/>
</dbReference>
<sequence>MFMRKSQIMVFGTLVTALIMSSGCTRLRAHQGYIGDQTLLTSVQPGVDNKDSVQAALGRPTFVGQFDKNDWYYYARDTRQLAFAQPTATEQYVLKVRFDSAGNVTSVTQTGKELISKISPEGDKTPTLGRNKSFFEDIFGNIGSVGAGTGQGSTPNSPN</sequence>
<name>A0A553WB80_9SPHN</name>
<dbReference type="PROSITE" id="PS51257">
    <property type="entry name" value="PROKAR_LIPOPROTEIN"/>
    <property type="match status" value="1"/>
</dbReference>
<reference evidence="4 5" key="1">
    <citation type="submission" date="2019-07" db="EMBL/GenBank/DDBJ databases">
        <authorList>
            <person name="Park M."/>
        </authorList>
    </citation>
    <scope>NUCLEOTIDE SEQUENCE [LARGE SCALE GENOMIC DNA]</scope>
    <source>
        <strain evidence="4 5">KCTC32445</strain>
    </source>
</reference>
<dbReference type="InterPro" id="IPR037873">
    <property type="entry name" value="BamE-like"/>
</dbReference>
<evidence type="ECO:0000259" key="3">
    <source>
        <dbReference type="Pfam" id="PF04355"/>
    </source>
</evidence>
<dbReference type="AlphaFoldDB" id="A0A553WB80"/>
<dbReference type="Pfam" id="PF04355">
    <property type="entry name" value="BamE"/>
    <property type="match status" value="1"/>
</dbReference>
<dbReference type="Gene3D" id="3.30.1450.10">
    <property type="match status" value="1"/>
</dbReference>
<comment type="caution">
    <text evidence="4">The sequence shown here is derived from an EMBL/GenBank/DDBJ whole genome shotgun (WGS) entry which is preliminary data.</text>
</comment>
<evidence type="ECO:0000256" key="2">
    <source>
        <dbReference type="ARBA" id="ARBA00023136"/>
    </source>
</evidence>
<evidence type="ECO:0000313" key="4">
    <source>
        <dbReference type="EMBL" id="TSB01947.1"/>
    </source>
</evidence>
<keyword evidence="2" id="KW-0472">Membrane</keyword>
<gene>
    <name evidence="4" type="ORF">FOM92_12400</name>
</gene>
<evidence type="ECO:0000256" key="1">
    <source>
        <dbReference type="ARBA" id="ARBA00022729"/>
    </source>
</evidence>
<keyword evidence="1" id="KW-0732">Signal</keyword>
<feature type="domain" description="Outer membrane protein assembly factor BamE" evidence="3">
    <location>
        <begin position="32"/>
        <end position="106"/>
    </location>
</feature>
<protein>
    <submittedName>
        <fullName evidence="4">Outer membrane protein assembly factor BamE</fullName>
    </submittedName>
</protein>
<organism evidence="4 5">
    <name type="scientific">Sphingorhabdus contaminans</name>
    <dbReference type="NCBI Taxonomy" id="1343899"/>
    <lineage>
        <taxon>Bacteria</taxon>
        <taxon>Pseudomonadati</taxon>
        <taxon>Pseudomonadota</taxon>
        <taxon>Alphaproteobacteria</taxon>
        <taxon>Sphingomonadales</taxon>
        <taxon>Sphingomonadaceae</taxon>
        <taxon>Sphingorhabdus</taxon>
    </lineage>
</organism>
<dbReference type="OrthoDB" id="7160681at2"/>
<accession>A0A553WB80</accession>
<dbReference type="EMBL" id="VKKU01000002">
    <property type="protein sequence ID" value="TSB01947.1"/>
    <property type="molecule type" value="Genomic_DNA"/>
</dbReference>
<proteinExistence type="predicted"/>